<gene>
    <name evidence="10" type="ORF">L210DRAFT_3411745</name>
</gene>
<dbReference type="EC" id="3.1.26.4" evidence="3"/>
<evidence type="ECO:0000256" key="1">
    <source>
        <dbReference type="ARBA" id="ARBA00000077"/>
    </source>
</evidence>
<feature type="region of interest" description="Disordered" evidence="8">
    <location>
        <begin position="1"/>
        <end position="45"/>
    </location>
</feature>
<protein>
    <recommendedName>
        <fullName evidence="3">ribonuclease H</fullName>
        <ecNumber evidence="3">3.1.26.4</ecNumber>
    </recommendedName>
</protein>
<dbReference type="PANTHER" id="PTHR10642">
    <property type="entry name" value="RIBONUCLEASE H1"/>
    <property type="match status" value="1"/>
</dbReference>
<dbReference type="GO" id="GO:0004523">
    <property type="term" value="F:RNA-DNA hybrid ribonuclease activity"/>
    <property type="evidence" value="ECO:0007669"/>
    <property type="project" value="UniProtKB-EC"/>
</dbReference>
<dbReference type="InterPro" id="IPR002156">
    <property type="entry name" value="RNaseH_domain"/>
</dbReference>
<name>A0AAD4BLC4_BOLED</name>
<dbReference type="PANTHER" id="PTHR10642:SF26">
    <property type="entry name" value="RIBONUCLEASE H1"/>
    <property type="match status" value="1"/>
</dbReference>
<dbReference type="GO" id="GO:0003676">
    <property type="term" value="F:nucleic acid binding"/>
    <property type="evidence" value="ECO:0007669"/>
    <property type="project" value="InterPro"/>
</dbReference>
<evidence type="ECO:0000256" key="8">
    <source>
        <dbReference type="SAM" id="MobiDB-lite"/>
    </source>
</evidence>
<feature type="domain" description="RNase H type-1" evidence="9">
    <location>
        <begin position="46"/>
        <end position="196"/>
    </location>
</feature>
<keyword evidence="6" id="KW-0255">Endonuclease</keyword>
<evidence type="ECO:0000256" key="3">
    <source>
        <dbReference type="ARBA" id="ARBA00012180"/>
    </source>
</evidence>
<dbReference type="Pfam" id="PF00075">
    <property type="entry name" value="RNase_H"/>
    <property type="match status" value="1"/>
</dbReference>
<sequence>MSAKPSTAQTSASRDNTPVASTSRSTVVPEPKLVHTRPVGATPEDEKDCDIVYCDGACKGNGQPGSVAGIGVWWGHGDPRNISERCPGGQTNNRAELIAIVRILETTPRLKRRLLIKTDSKYSIQCVTSWIFNWMRNGFLAADGKPVKNRALIRYLAALLHVRRKTSQTVEFKHVRGHVGIEGNEAADQLANLGATKPMVLEREWEKLEKQVLQSLKPVKPIKVVVDDLKVTSAT</sequence>
<dbReference type="PROSITE" id="PS50879">
    <property type="entry name" value="RNASE_H_1"/>
    <property type="match status" value="1"/>
</dbReference>
<evidence type="ECO:0000256" key="7">
    <source>
        <dbReference type="ARBA" id="ARBA00022801"/>
    </source>
</evidence>
<dbReference type="AlphaFoldDB" id="A0AAD4BLC4"/>
<evidence type="ECO:0000256" key="5">
    <source>
        <dbReference type="ARBA" id="ARBA00022723"/>
    </source>
</evidence>
<evidence type="ECO:0000313" key="11">
    <source>
        <dbReference type="Proteomes" id="UP001194468"/>
    </source>
</evidence>
<evidence type="ECO:0000259" key="9">
    <source>
        <dbReference type="PROSITE" id="PS50879"/>
    </source>
</evidence>
<comment type="similarity">
    <text evidence="2">Belongs to the RNase H family.</text>
</comment>
<accession>A0AAD4BLC4</accession>
<dbReference type="InterPro" id="IPR050092">
    <property type="entry name" value="RNase_H"/>
</dbReference>
<dbReference type="GO" id="GO:0043137">
    <property type="term" value="P:DNA replication, removal of RNA primer"/>
    <property type="evidence" value="ECO:0007669"/>
    <property type="project" value="TreeGrafter"/>
</dbReference>
<comment type="caution">
    <text evidence="10">The sequence shown here is derived from an EMBL/GenBank/DDBJ whole genome shotgun (WGS) entry which is preliminary data.</text>
</comment>
<dbReference type="InterPro" id="IPR012337">
    <property type="entry name" value="RNaseH-like_sf"/>
</dbReference>
<dbReference type="EMBL" id="WHUW01000033">
    <property type="protein sequence ID" value="KAF8433511.1"/>
    <property type="molecule type" value="Genomic_DNA"/>
</dbReference>
<reference evidence="10" key="1">
    <citation type="submission" date="2019-10" db="EMBL/GenBank/DDBJ databases">
        <authorList>
            <consortium name="DOE Joint Genome Institute"/>
            <person name="Kuo A."/>
            <person name="Miyauchi S."/>
            <person name="Kiss E."/>
            <person name="Drula E."/>
            <person name="Kohler A."/>
            <person name="Sanchez-Garcia M."/>
            <person name="Andreopoulos B."/>
            <person name="Barry K.W."/>
            <person name="Bonito G."/>
            <person name="Buee M."/>
            <person name="Carver A."/>
            <person name="Chen C."/>
            <person name="Cichocki N."/>
            <person name="Clum A."/>
            <person name="Culley D."/>
            <person name="Crous P.W."/>
            <person name="Fauchery L."/>
            <person name="Girlanda M."/>
            <person name="Hayes R."/>
            <person name="Keri Z."/>
            <person name="LaButti K."/>
            <person name="Lipzen A."/>
            <person name="Lombard V."/>
            <person name="Magnuson J."/>
            <person name="Maillard F."/>
            <person name="Morin E."/>
            <person name="Murat C."/>
            <person name="Nolan M."/>
            <person name="Ohm R."/>
            <person name="Pangilinan J."/>
            <person name="Pereira M."/>
            <person name="Perotto S."/>
            <person name="Peter M."/>
            <person name="Riley R."/>
            <person name="Sitrit Y."/>
            <person name="Stielow B."/>
            <person name="Szollosi G."/>
            <person name="Zifcakova L."/>
            <person name="Stursova M."/>
            <person name="Spatafora J.W."/>
            <person name="Tedersoo L."/>
            <person name="Vaario L.-M."/>
            <person name="Yamada A."/>
            <person name="Yan M."/>
            <person name="Wang P."/>
            <person name="Xu J."/>
            <person name="Bruns T."/>
            <person name="Baldrian P."/>
            <person name="Vilgalys R."/>
            <person name="Henrissat B."/>
            <person name="Grigoriev I.V."/>
            <person name="Hibbett D."/>
            <person name="Nagy L.G."/>
            <person name="Martin F.M."/>
        </authorList>
    </citation>
    <scope>NUCLEOTIDE SEQUENCE</scope>
    <source>
        <strain evidence="10">BED1</strain>
    </source>
</reference>
<keyword evidence="11" id="KW-1185">Reference proteome</keyword>
<dbReference type="Proteomes" id="UP001194468">
    <property type="component" value="Unassembled WGS sequence"/>
</dbReference>
<dbReference type="InterPro" id="IPR036397">
    <property type="entry name" value="RNaseH_sf"/>
</dbReference>
<keyword evidence="5" id="KW-0479">Metal-binding</keyword>
<dbReference type="Gene3D" id="3.30.420.10">
    <property type="entry name" value="Ribonuclease H-like superfamily/Ribonuclease H"/>
    <property type="match status" value="1"/>
</dbReference>
<dbReference type="CDD" id="cd09280">
    <property type="entry name" value="RNase_HI_eukaryote_like"/>
    <property type="match status" value="1"/>
</dbReference>
<evidence type="ECO:0000313" key="10">
    <source>
        <dbReference type="EMBL" id="KAF8433511.1"/>
    </source>
</evidence>
<evidence type="ECO:0000256" key="2">
    <source>
        <dbReference type="ARBA" id="ARBA00005300"/>
    </source>
</evidence>
<dbReference type="SUPFAM" id="SSF53098">
    <property type="entry name" value="Ribonuclease H-like"/>
    <property type="match status" value="1"/>
</dbReference>
<keyword evidence="7" id="KW-0378">Hydrolase</keyword>
<comment type="catalytic activity">
    <reaction evidence="1">
        <text>Endonucleolytic cleavage to 5'-phosphomonoester.</text>
        <dbReference type="EC" id="3.1.26.4"/>
    </reaction>
</comment>
<feature type="compositionally biased region" description="Polar residues" evidence="8">
    <location>
        <begin position="1"/>
        <end position="26"/>
    </location>
</feature>
<organism evidence="10 11">
    <name type="scientific">Boletus edulis BED1</name>
    <dbReference type="NCBI Taxonomy" id="1328754"/>
    <lineage>
        <taxon>Eukaryota</taxon>
        <taxon>Fungi</taxon>
        <taxon>Dikarya</taxon>
        <taxon>Basidiomycota</taxon>
        <taxon>Agaricomycotina</taxon>
        <taxon>Agaricomycetes</taxon>
        <taxon>Agaricomycetidae</taxon>
        <taxon>Boletales</taxon>
        <taxon>Boletineae</taxon>
        <taxon>Boletaceae</taxon>
        <taxon>Boletoideae</taxon>
        <taxon>Boletus</taxon>
    </lineage>
</organism>
<reference evidence="10" key="2">
    <citation type="journal article" date="2020" name="Nat. Commun.">
        <title>Large-scale genome sequencing of mycorrhizal fungi provides insights into the early evolution of symbiotic traits.</title>
        <authorList>
            <person name="Miyauchi S."/>
            <person name="Kiss E."/>
            <person name="Kuo A."/>
            <person name="Drula E."/>
            <person name="Kohler A."/>
            <person name="Sanchez-Garcia M."/>
            <person name="Morin E."/>
            <person name="Andreopoulos B."/>
            <person name="Barry K.W."/>
            <person name="Bonito G."/>
            <person name="Buee M."/>
            <person name="Carver A."/>
            <person name="Chen C."/>
            <person name="Cichocki N."/>
            <person name="Clum A."/>
            <person name="Culley D."/>
            <person name="Crous P.W."/>
            <person name="Fauchery L."/>
            <person name="Girlanda M."/>
            <person name="Hayes R.D."/>
            <person name="Keri Z."/>
            <person name="LaButti K."/>
            <person name="Lipzen A."/>
            <person name="Lombard V."/>
            <person name="Magnuson J."/>
            <person name="Maillard F."/>
            <person name="Murat C."/>
            <person name="Nolan M."/>
            <person name="Ohm R.A."/>
            <person name="Pangilinan J."/>
            <person name="Pereira M.F."/>
            <person name="Perotto S."/>
            <person name="Peter M."/>
            <person name="Pfister S."/>
            <person name="Riley R."/>
            <person name="Sitrit Y."/>
            <person name="Stielow J.B."/>
            <person name="Szollosi G."/>
            <person name="Zifcakova L."/>
            <person name="Stursova M."/>
            <person name="Spatafora J.W."/>
            <person name="Tedersoo L."/>
            <person name="Vaario L.M."/>
            <person name="Yamada A."/>
            <person name="Yan M."/>
            <person name="Wang P."/>
            <person name="Xu J."/>
            <person name="Bruns T."/>
            <person name="Baldrian P."/>
            <person name="Vilgalys R."/>
            <person name="Dunand C."/>
            <person name="Henrissat B."/>
            <person name="Grigoriev I.V."/>
            <person name="Hibbett D."/>
            <person name="Nagy L.G."/>
            <person name="Martin F.M."/>
        </authorList>
    </citation>
    <scope>NUCLEOTIDE SEQUENCE</scope>
    <source>
        <strain evidence="10">BED1</strain>
    </source>
</reference>
<evidence type="ECO:0000256" key="4">
    <source>
        <dbReference type="ARBA" id="ARBA00022722"/>
    </source>
</evidence>
<keyword evidence="4" id="KW-0540">Nuclease</keyword>
<proteinExistence type="inferred from homology"/>
<dbReference type="GO" id="GO:0046872">
    <property type="term" value="F:metal ion binding"/>
    <property type="evidence" value="ECO:0007669"/>
    <property type="project" value="UniProtKB-KW"/>
</dbReference>
<evidence type="ECO:0000256" key="6">
    <source>
        <dbReference type="ARBA" id="ARBA00022759"/>
    </source>
</evidence>